<proteinExistence type="predicted"/>
<dbReference type="Proteomes" id="UP001488805">
    <property type="component" value="Unassembled WGS sequence"/>
</dbReference>
<reference evidence="2 3" key="1">
    <citation type="journal article" date="2024" name="Genome Biol. Evol.">
        <title>Chromosome-level genome assembly of the viviparous eelpout Zoarces viviparus.</title>
        <authorList>
            <person name="Fuhrmann N."/>
            <person name="Brasseur M.V."/>
            <person name="Bakowski C.E."/>
            <person name="Podsiadlowski L."/>
            <person name="Prost S."/>
            <person name="Krehenwinkel H."/>
            <person name="Mayer C."/>
        </authorList>
    </citation>
    <scope>NUCLEOTIDE SEQUENCE [LARGE SCALE GENOMIC DNA]</scope>
    <source>
        <strain evidence="2">NO-MEL_2022_Ind0_liver</strain>
    </source>
</reference>
<evidence type="ECO:0000256" key="1">
    <source>
        <dbReference type="SAM" id="MobiDB-lite"/>
    </source>
</evidence>
<evidence type="ECO:0000313" key="2">
    <source>
        <dbReference type="EMBL" id="KAK9531737.1"/>
    </source>
</evidence>
<dbReference type="EMBL" id="JBCEZU010000089">
    <property type="protein sequence ID" value="KAK9531737.1"/>
    <property type="molecule type" value="Genomic_DNA"/>
</dbReference>
<feature type="compositionally biased region" description="Basic and acidic residues" evidence="1">
    <location>
        <begin position="1"/>
        <end position="10"/>
    </location>
</feature>
<keyword evidence="3" id="KW-1185">Reference proteome</keyword>
<organism evidence="2 3">
    <name type="scientific">Zoarces viviparus</name>
    <name type="common">Viviparous eelpout</name>
    <name type="synonym">Blennius viviparus</name>
    <dbReference type="NCBI Taxonomy" id="48416"/>
    <lineage>
        <taxon>Eukaryota</taxon>
        <taxon>Metazoa</taxon>
        <taxon>Chordata</taxon>
        <taxon>Craniata</taxon>
        <taxon>Vertebrata</taxon>
        <taxon>Euteleostomi</taxon>
        <taxon>Actinopterygii</taxon>
        <taxon>Neopterygii</taxon>
        <taxon>Teleostei</taxon>
        <taxon>Neoteleostei</taxon>
        <taxon>Acanthomorphata</taxon>
        <taxon>Eupercaria</taxon>
        <taxon>Perciformes</taxon>
        <taxon>Cottioidei</taxon>
        <taxon>Zoarcales</taxon>
        <taxon>Zoarcidae</taxon>
        <taxon>Zoarcinae</taxon>
        <taxon>Zoarces</taxon>
    </lineage>
</organism>
<name>A0AAW1FAD9_ZOAVI</name>
<feature type="region of interest" description="Disordered" evidence="1">
    <location>
        <begin position="1"/>
        <end position="22"/>
    </location>
</feature>
<sequence>MMAEQQEQKKSGTPGFESDYPEYYRPMETEVWPAVEEKQETSGCVSDSHSPVAHSETRLDPETEKTPSFGDVYPDSYGPMLIDILETLKEMQEMKERKPTSGSESDSHSPVAPSEIHETKRKNAVRILVGLVVSRILRKSKASLITVDVTDIITRLFERTWAAVKRVDFDISPETFRNLDKIIFKGLCEQWGSKKMVLLHLITGVPALENYIASAIKDHLVTPPKKGSSISRFFSSVGQAITGIYKRMNRVNVV</sequence>
<evidence type="ECO:0000313" key="3">
    <source>
        <dbReference type="Proteomes" id="UP001488805"/>
    </source>
</evidence>
<protein>
    <submittedName>
        <fullName evidence="2">Uncharacterized protein</fullName>
    </submittedName>
</protein>
<dbReference type="AlphaFoldDB" id="A0AAW1FAD9"/>
<comment type="caution">
    <text evidence="2">The sequence shown here is derived from an EMBL/GenBank/DDBJ whole genome shotgun (WGS) entry which is preliminary data.</text>
</comment>
<feature type="region of interest" description="Disordered" evidence="1">
    <location>
        <begin position="92"/>
        <end position="117"/>
    </location>
</feature>
<accession>A0AAW1FAD9</accession>
<gene>
    <name evidence="2" type="ORF">VZT92_011143</name>
</gene>
<feature type="compositionally biased region" description="Basic and acidic residues" evidence="1">
    <location>
        <begin position="55"/>
        <end position="65"/>
    </location>
</feature>
<feature type="region of interest" description="Disordered" evidence="1">
    <location>
        <begin position="35"/>
        <end position="72"/>
    </location>
</feature>